<sequence>MGILDISGKVRSAAPALPQIYAYTTPDVRTHDGWIKIGYTEQNVDERIRQQTHTANVRAHKEWNGNAIYEGTDETFHDTDFHAYLSKLGIERMAPVEPGGKPPEWFHTDGPTSRNYFYEFRENHGVADTPAAVPYTLRNEQQEAVDEAADYARIHPGGEFLWNAKPRFGKTLSTYALCKALDAVKVLIVTNRPAIANSWYSDYVKFLGTESGYTFVSETSELADKPYVMSRSAYQKALLAGNSPKCIEFVSLQDIKGSIYFGGAYKKLEEVAHLEWDLLVIDEAHEGVDTYKTDVAFDHINRRFTLHLSGTPFKALADEKFDEDAIYNWTYADEQKAKRDWSDPEITNPYETLPKLNLFTYQMSDIIADKASQGIELDGETAEYAFDLNEFFATDDRGYFKHNDDVDKFLDALTRQTKYPFSTPELRDELRHTLWMLNRVDSAKALARKLKKHPVFNDYEIVVAAGDGSLDDQKETEKSFVRVTNAIREHDRTITLSVGQLTTGVTIPEWTAVLMLSNMKSPALYMQAAFRAQNPCLFHEANTGRYLRKENAYVFDFDPARTLTIFEEFANNLNPSTAGGKGTLDEHKQNVRELLNFLPVLGEDEAGEMIELDAEKVLSLPRKIRSREVVKRGFMSDYLFQNISNVFRAPADIVTILQTLTPTPKPTQDLGGMQATADEAHLNEKGDVDIPEEQIIGTAAAMFGDKVYSEVENTIADLIEDAAANQKTPSKEDAELDALASQLSSNITKPIIDVAQQHYDDTLKPSQKTKIERKVKADADIEINRHIGDFKIQRNIIEQERNEKLEEAETAQEADRINAEYDQKHAEARDVLDEKLKDVAGNVAKQTGQTIVREVETAKSEAKRINLMDDIKDHLRGFSRTIPSFLMAYGDEDTTLESFDTIIPPNVFLEVTSITVDQFRLLRDGGDVNGTHFDGNLFDPVVFNDSVAEFIALKSKLANYFDESQTEDIFDYIPPQKTNQIFTPKKVVKQMVDLFEQENPGCFDDPEHTFADLYMKSGLFITEIVKRLYNSEHMRQLYPNGDERLKHIFGHQVYGIAPTEIIYQIATHYILGPNDEFGKDCETHFAMADSAQLSKEGKLADYVDKTFG</sequence>
<dbReference type="SUPFAM" id="SSF53335">
    <property type="entry name" value="S-adenosyl-L-methionine-dependent methyltransferases"/>
    <property type="match status" value="1"/>
</dbReference>
<evidence type="ECO:0000313" key="3">
    <source>
        <dbReference type="Proteomes" id="UP000028984"/>
    </source>
</evidence>
<dbReference type="PROSITE" id="PS51192">
    <property type="entry name" value="HELICASE_ATP_BIND_1"/>
    <property type="match status" value="1"/>
</dbReference>
<protein>
    <submittedName>
        <fullName evidence="2">Type III restriction enzyme, res subunit</fullName>
    </submittedName>
</protein>
<dbReference type="OrthoDB" id="9813673at2"/>
<dbReference type="InterPro" id="IPR029063">
    <property type="entry name" value="SAM-dependent_MTases_sf"/>
</dbReference>
<feature type="domain" description="Helicase ATP-binding" evidence="1">
    <location>
        <begin position="151"/>
        <end position="330"/>
    </location>
</feature>
<dbReference type="STRING" id="1437610.BREU_2154"/>
<keyword evidence="3" id="KW-1185">Reference proteome</keyword>
<dbReference type="InterPro" id="IPR006935">
    <property type="entry name" value="Helicase/UvrB_N"/>
</dbReference>
<dbReference type="Gene3D" id="3.40.50.150">
    <property type="entry name" value="Vaccinia Virus protein VP39"/>
    <property type="match status" value="1"/>
</dbReference>
<dbReference type="Pfam" id="PF04851">
    <property type="entry name" value="ResIII"/>
    <property type="match status" value="1"/>
</dbReference>
<organism evidence="2 3">
    <name type="scientific">Bifidobacterium reuteri DSM 23975</name>
    <dbReference type="NCBI Taxonomy" id="1437610"/>
    <lineage>
        <taxon>Bacteria</taxon>
        <taxon>Bacillati</taxon>
        <taxon>Actinomycetota</taxon>
        <taxon>Actinomycetes</taxon>
        <taxon>Bifidobacteriales</taxon>
        <taxon>Bifidobacteriaceae</taxon>
        <taxon>Bifidobacterium</taxon>
    </lineage>
</organism>
<evidence type="ECO:0000259" key="1">
    <source>
        <dbReference type="PROSITE" id="PS51192"/>
    </source>
</evidence>
<proteinExistence type="predicted"/>
<dbReference type="EMBL" id="JGZK01000026">
    <property type="protein sequence ID" value="KFI81894.1"/>
    <property type="molecule type" value="Genomic_DNA"/>
</dbReference>
<name>A0A087CF44_9BIFI</name>
<dbReference type="GO" id="GO:0005524">
    <property type="term" value="F:ATP binding"/>
    <property type="evidence" value="ECO:0007669"/>
    <property type="project" value="InterPro"/>
</dbReference>
<dbReference type="GO" id="GO:0016787">
    <property type="term" value="F:hydrolase activity"/>
    <property type="evidence" value="ECO:0007669"/>
    <property type="project" value="InterPro"/>
</dbReference>
<dbReference type="SUPFAM" id="SSF52540">
    <property type="entry name" value="P-loop containing nucleoside triphosphate hydrolases"/>
    <property type="match status" value="2"/>
</dbReference>
<accession>A0A087CF44</accession>
<comment type="caution">
    <text evidence="2">The sequence shown here is derived from an EMBL/GenBank/DDBJ whole genome shotgun (WGS) entry which is preliminary data.</text>
</comment>
<dbReference type="InterPro" id="IPR014001">
    <property type="entry name" value="Helicase_ATP-bd"/>
</dbReference>
<dbReference type="Gene3D" id="3.40.50.300">
    <property type="entry name" value="P-loop containing nucleotide triphosphate hydrolases"/>
    <property type="match status" value="2"/>
</dbReference>
<dbReference type="AlphaFoldDB" id="A0A087CF44"/>
<dbReference type="InterPro" id="IPR027417">
    <property type="entry name" value="P-loop_NTPase"/>
</dbReference>
<dbReference type="SMART" id="SM00487">
    <property type="entry name" value="DEXDc"/>
    <property type="match status" value="1"/>
</dbReference>
<dbReference type="Proteomes" id="UP000028984">
    <property type="component" value="Unassembled WGS sequence"/>
</dbReference>
<dbReference type="CDD" id="cd06503">
    <property type="entry name" value="ATP-synt_Fo_b"/>
    <property type="match status" value="1"/>
</dbReference>
<dbReference type="RefSeq" id="WP_152598623.1">
    <property type="nucleotide sequence ID" value="NZ_JDUW01000020.1"/>
</dbReference>
<evidence type="ECO:0000313" key="2">
    <source>
        <dbReference type="EMBL" id="KFI81894.1"/>
    </source>
</evidence>
<dbReference type="GO" id="GO:0003677">
    <property type="term" value="F:DNA binding"/>
    <property type="evidence" value="ECO:0007669"/>
    <property type="project" value="InterPro"/>
</dbReference>
<reference evidence="2 3" key="1">
    <citation type="submission" date="2014-03" db="EMBL/GenBank/DDBJ databases">
        <title>Genomics of Bifidobacteria.</title>
        <authorList>
            <person name="Ventura M."/>
            <person name="Milani C."/>
            <person name="Lugli G.A."/>
        </authorList>
    </citation>
    <scope>NUCLEOTIDE SEQUENCE [LARGE SCALE GENOMIC DNA]</scope>
    <source>
        <strain evidence="2 3">DSM 23975</strain>
    </source>
</reference>
<dbReference type="eggNOG" id="COG1061">
    <property type="taxonomic scope" value="Bacteria"/>
</dbReference>
<gene>
    <name evidence="2" type="ORF">BREU_2154</name>
</gene>